<gene>
    <name evidence="15" type="ORF">CRP01_02900</name>
</gene>
<dbReference type="SUPFAM" id="SSF47384">
    <property type="entry name" value="Homodimeric domain of signal transducing histidine kinase"/>
    <property type="match status" value="1"/>
</dbReference>
<feature type="transmembrane region" description="Helical" evidence="12">
    <location>
        <begin position="351"/>
        <end position="370"/>
    </location>
</feature>
<evidence type="ECO:0000259" key="14">
    <source>
        <dbReference type="PROSITE" id="PS50110"/>
    </source>
</evidence>
<dbReference type="EMBL" id="PDUD01000002">
    <property type="protein sequence ID" value="PHN08286.1"/>
    <property type="molecule type" value="Genomic_DNA"/>
</dbReference>
<dbReference type="Pfam" id="PF00512">
    <property type="entry name" value="HisKA"/>
    <property type="match status" value="1"/>
</dbReference>
<reference evidence="15 16" key="1">
    <citation type="submission" date="2017-10" db="EMBL/GenBank/DDBJ databases">
        <title>The draft genome sequence of Lewinella nigricans NBRC 102662.</title>
        <authorList>
            <person name="Wang K."/>
        </authorList>
    </citation>
    <scope>NUCLEOTIDE SEQUENCE [LARGE SCALE GENOMIC DNA]</scope>
    <source>
        <strain evidence="15 16">NBRC 102662</strain>
    </source>
</reference>
<comment type="subunit">
    <text evidence="9">At low DSF concentrations, interacts with RpfF.</text>
</comment>
<dbReference type="PANTHER" id="PTHR45339">
    <property type="entry name" value="HYBRID SIGNAL TRANSDUCTION HISTIDINE KINASE J"/>
    <property type="match status" value="1"/>
</dbReference>
<evidence type="ECO:0000256" key="7">
    <source>
        <dbReference type="ARBA" id="ARBA00022840"/>
    </source>
</evidence>
<dbReference type="Pfam" id="PF07695">
    <property type="entry name" value="7TMR-DISM_7TM"/>
    <property type="match status" value="1"/>
</dbReference>
<dbReference type="InterPro" id="IPR011623">
    <property type="entry name" value="7TMR_DISM_rcpt_extracell_dom1"/>
</dbReference>
<keyword evidence="5" id="KW-0547">Nucleotide-binding</keyword>
<dbReference type="Gene3D" id="3.30.565.10">
    <property type="entry name" value="Histidine kinase-like ATPase, C-terminal domain"/>
    <property type="match status" value="1"/>
</dbReference>
<organism evidence="15 16">
    <name type="scientific">Flavilitoribacter nigricans (strain ATCC 23147 / DSM 23189 / NBRC 102662 / NCIMB 1420 / SS-2)</name>
    <name type="common">Lewinella nigricans</name>
    <dbReference type="NCBI Taxonomy" id="1122177"/>
    <lineage>
        <taxon>Bacteria</taxon>
        <taxon>Pseudomonadati</taxon>
        <taxon>Bacteroidota</taxon>
        <taxon>Saprospiria</taxon>
        <taxon>Saprospirales</taxon>
        <taxon>Lewinellaceae</taxon>
        <taxon>Flavilitoribacter</taxon>
    </lineage>
</organism>
<evidence type="ECO:0000256" key="8">
    <source>
        <dbReference type="ARBA" id="ARBA00023012"/>
    </source>
</evidence>
<protein>
    <recommendedName>
        <fullName evidence="10">Sensory/regulatory protein RpfC</fullName>
        <ecNumber evidence="2">2.7.13.3</ecNumber>
    </recommendedName>
</protein>
<dbReference type="AlphaFoldDB" id="A0A2D0NIU9"/>
<feature type="transmembrane region" description="Helical" evidence="12">
    <location>
        <begin position="252"/>
        <end position="274"/>
    </location>
</feature>
<dbReference type="FunFam" id="3.30.565.10:FF:000010">
    <property type="entry name" value="Sensor histidine kinase RcsC"/>
    <property type="match status" value="1"/>
</dbReference>
<keyword evidence="8" id="KW-0902">Two-component regulatory system</keyword>
<evidence type="ECO:0000259" key="13">
    <source>
        <dbReference type="PROSITE" id="PS50109"/>
    </source>
</evidence>
<dbReference type="InterPro" id="IPR001789">
    <property type="entry name" value="Sig_transdc_resp-reg_receiver"/>
</dbReference>
<feature type="modified residue" description="4-aspartylphosphate" evidence="11">
    <location>
        <position position="774"/>
    </location>
</feature>
<dbReference type="InterPro" id="IPR036890">
    <property type="entry name" value="HATPase_C_sf"/>
</dbReference>
<evidence type="ECO:0000256" key="5">
    <source>
        <dbReference type="ARBA" id="ARBA00022741"/>
    </source>
</evidence>
<keyword evidence="7" id="KW-0067">ATP-binding</keyword>
<comment type="caution">
    <text evidence="15">The sequence shown here is derived from an EMBL/GenBank/DDBJ whole genome shotgun (WGS) entry which is preliminary data.</text>
</comment>
<keyword evidence="6" id="KW-0418">Kinase</keyword>
<feature type="transmembrane region" description="Helical" evidence="12">
    <location>
        <begin position="317"/>
        <end position="339"/>
    </location>
</feature>
<feature type="transmembrane region" description="Helical" evidence="12">
    <location>
        <begin position="405"/>
        <end position="422"/>
    </location>
</feature>
<dbReference type="SMART" id="SM00387">
    <property type="entry name" value="HATPase_c"/>
    <property type="match status" value="1"/>
</dbReference>
<dbReference type="OrthoDB" id="9811889at2"/>
<dbReference type="SUPFAM" id="SSF52172">
    <property type="entry name" value="CheY-like"/>
    <property type="match status" value="1"/>
</dbReference>
<dbReference type="GO" id="GO:0000155">
    <property type="term" value="F:phosphorelay sensor kinase activity"/>
    <property type="evidence" value="ECO:0007669"/>
    <property type="project" value="InterPro"/>
</dbReference>
<sequence length="852" mass="96732">MLILPNPWICKPSNRSSGGGWDIESNSLKMGNKRRDRKRLLIAGFGPGKAIFAAVGCKPLAFFCLLFTAFSLSGQSVDIHRGQATFSTEDILDAPRMLNGEWEVYWDTLLSPQELSGSAQLPAPEYVSFPKVWNNMERFHRARVCFGVATYRLRVRLDQRAGSYLALMVPDFYSAYQLWVNGEPVAHNGRVGATRAETTPHWLPQVQPFRTQGTDLDIVLQIANFHHYKGGPAEPVWLGSYNKLQNQLENRYFILFLIMGLFLMTGFSLLAFVLAGYREKGLLVFSLFCLANAYYTVGSEHYPLHHLFMDYPFQWAIRIEYLTFYWILGLYWQIGRAIFPDRVKHSAVRAIFWICTAFSVWTLVGPIYGFTYTVRIFHLVTVFSLVFGAWAILKTSLRHQPGVLYARIAYAFLFFTSVYTLGDNFNVWVVNAYVEIIAYFGFLFFQGLYFVARFAASYREKALAADVANRAKSVFLATMSHEIRTPMNGVIGMADLLAKTDLNSEQKQYLGAIKLSGQNLMAIVSDVLDLSKIEADKMNLEMAPFSLLELLKELRTLMHESLQKNDIKFYFQLDNDLPDTLEGDVGRVRQVLLNLINNATKFTERGEIRVSVKVDKKQADRTWISFEIKDTGIGMSDQQLGRLFIPFNQAAPSTFRKYGGTGLGLAISQRLIRMMGGTIEVSSEEGEGTVFTVTIPFKLSRGQIVSVDQEFLSPPAAPEPGVRQRILVVEDHPINQQLMRAILEKMGFQVEIAENGKLALELLEKIKYDLIFMDIQMPVMDGYETTRQIQLRFPEDERPVIIAMTANAMQGDKERSLSIGMDAYITKPLHSDVVEKEIIKWIGRPKKVKSET</sequence>
<evidence type="ECO:0000256" key="10">
    <source>
        <dbReference type="ARBA" id="ARBA00068150"/>
    </source>
</evidence>
<dbReference type="Proteomes" id="UP000223913">
    <property type="component" value="Unassembled WGS sequence"/>
</dbReference>
<evidence type="ECO:0000256" key="3">
    <source>
        <dbReference type="ARBA" id="ARBA00022553"/>
    </source>
</evidence>
<dbReference type="Gene3D" id="1.10.287.130">
    <property type="match status" value="1"/>
</dbReference>
<evidence type="ECO:0000256" key="4">
    <source>
        <dbReference type="ARBA" id="ARBA00022679"/>
    </source>
</evidence>
<keyword evidence="16" id="KW-1185">Reference proteome</keyword>
<dbReference type="GO" id="GO:0005524">
    <property type="term" value="F:ATP binding"/>
    <property type="evidence" value="ECO:0007669"/>
    <property type="project" value="UniProtKB-KW"/>
</dbReference>
<feature type="domain" description="Response regulatory" evidence="14">
    <location>
        <begin position="725"/>
        <end position="842"/>
    </location>
</feature>
<feature type="transmembrane region" description="Helical" evidence="12">
    <location>
        <begin position="40"/>
        <end position="70"/>
    </location>
</feature>
<accession>A0A2D0NIU9</accession>
<evidence type="ECO:0000313" key="15">
    <source>
        <dbReference type="EMBL" id="PHN08286.1"/>
    </source>
</evidence>
<dbReference type="InterPro" id="IPR008979">
    <property type="entry name" value="Galactose-bd-like_sf"/>
</dbReference>
<keyword evidence="4" id="KW-0808">Transferase</keyword>
<dbReference type="CDD" id="cd00082">
    <property type="entry name" value="HisKA"/>
    <property type="match status" value="1"/>
</dbReference>
<dbReference type="InterPro" id="IPR004358">
    <property type="entry name" value="Sig_transdc_His_kin-like_C"/>
</dbReference>
<dbReference type="PROSITE" id="PS50109">
    <property type="entry name" value="HIS_KIN"/>
    <property type="match status" value="1"/>
</dbReference>
<evidence type="ECO:0000256" key="2">
    <source>
        <dbReference type="ARBA" id="ARBA00012438"/>
    </source>
</evidence>
<dbReference type="SMART" id="SM00388">
    <property type="entry name" value="HisKA"/>
    <property type="match status" value="1"/>
</dbReference>
<dbReference type="PROSITE" id="PS50110">
    <property type="entry name" value="RESPONSE_REGULATORY"/>
    <property type="match status" value="1"/>
</dbReference>
<dbReference type="EC" id="2.7.13.3" evidence="2"/>
<evidence type="ECO:0000256" key="12">
    <source>
        <dbReference type="SAM" id="Phobius"/>
    </source>
</evidence>
<comment type="catalytic activity">
    <reaction evidence="1">
        <text>ATP + protein L-histidine = ADP + protein N-phospho-L-histidine.</text>
        <dbReference type="EC" id="2.7.13.3"/>
    </reaction>
</comment>
<dbReference type="FunFam" id="1.10.287.130:FF:000002">
    <property type="entry name" value="Two-component osmosensing histidine kinase"/>
    <property type="match status" value="1"/>
</dbReference>
<keyword evidence="12" id="KW-0812">Transmembrane</keyword>
<keyword evidence="3 11" id="KW-0597">Phosphoprotein</keyword>
<feature type="transmembrane region" description="Helical" evidence="12">
    <location>
        <begin position="376"/>
        <end position="393"/>
    </location>
</feature>
<dbReference type="Pfam" id="PF02518">
    <property type="entry name" value="HATPase_c"/>
    <property type="match status" value="1"/>
</dbReference>
<dbReference type="SMART" id="SM00448">
    <property type="entry name" value="REC"/>
    <property type="match status" value="1"/>
</dbReference>
<proteinExistence type="predicted"/>
<evidence type="ECO:0000256" key="6">
    <source>
        <dbReference type="ARBA" id="ARBA00022777"/>
    </source>
</evidence>
<keyword evidence="12" id="KW-0472">Membrane</keyword>
<dbReference type="CDD" id="cd17546">
    <property type="entry name" value="REC_hyHK_CKI1_RcsC-like"/>
    <property type="match status" value="1"/>
</dbReference>
<feature type="transmembrane region" description="Helical" evidence="12">
    <location>
        <begin position="281"/>
        <end position="297"/>
    </location>
</feature>
<name>A0A2D0NIU9_FLAN2</name>
<dbReference type="CDD" id="cd16922">
    <property type="entry name" value="HATPase_EvgS-ArcB-TorS-like"/>
    <property type="match status" value="1"/>
</dbReference>
<evidence type="ECO:0000256" key="1">
    <source>
        <dbReference type="ARBA" id="ARBA00000085"/>
    </source>
</evidence>
<evidence type="ECO:0000256" key="9">
    <source>
        <dbReference type="ARBA" id="ARBA00064003"/>
    </source>
</evidence>
<dbReference type="InterPro" id="IPR003661">
    <property type="entry name" value="HisK_dim/P_dom"/>
</dbReference>
<dbReference type="InterPro" id="IPR036097">
    <property type="entry name" value="HisK_dim/P_sf"/>
</dbReference>
<dbReference type="SUPFAM" id="SSF55874">
    <property type="entry name" value="ATPase domain of HSP90 chaperone/DNA topoisomerase II/histidine kinase"/>
    <property type="match status" value="1"/>
</dbReference>
<dbReference type="Gene3D" id="2.60.120.260">
    <property type="entry name" value="Galactose-binding domain-like"/>
    <property type="match status" value="1"/>
</dbReference>
<dbReference type="PRINTS" id="PR00344">
    <property type="entry name" value="BCTRLSENSOR"/>
</dbReference>
<dbReference type="InterPro" id="IPR011006">
    <property type="entry name" value="CheY-like_superfamily"/>
</dbReference>
<dbReference type="InterPro" id="IPR005467">
    <property type="entry name" value="His_kinase_dom"/>
</dbReference>
<dbReference type="SUPFAM" id="SSF49785">
    <property type="entry name" value="Galactose-binding domain-like"/>
    <property type="match status" value="1"/>
</dbReference>
<dbReference type="Gene3D" id="3.40.50.2300">
    <property type="match status" value="1"/>
</dbReference>
<dbReference type="Pfam" id="PF00072">
    <property type="entry name" value="Response_reg"/>
    <property type="match status" value="1"/>
</dbReference>
<dbReference type="PANTHER" id="PTHR45339:SF1">
    <property type="entry name" value="HYBRID SIGNAL TRANSDUCTION HISTIDINE KINASE J"/>
    <property type="match status" value="1"/>
</dbReference>
<evidence type="ECO:0000313" key="16">
    <source>
        <dbReference type="Proteomes" id="UP000223913"/>
    </source>
</evidence>
<keyword evidence="12" id="KW-1133">Transmembrane helix</keyword>
<feature type="transmembrane region" description="Helical" evidence="12">
    <location>
        <begin position="428"/>
        <end position="451"/>
    </location>
</feature>
<dbReference type="InterPro" id="IPR003594">
    <property type="entry name" value="HATPase_dom"/>
</dbReference>
<feature type="domain" description="Histidine kinase" evidence="13">
    <location>
        <begin position="478"/>
        <end position="699"/>
    </location>
</feature>
<evidence type="ECO:0000256" key="11">
    <source>
        <dbReference type="PROSITE-ProRule" id="PRU00169"/>
    </source>
</evidence>